<dbReference type="SMART" id="SM00507">
    <property type="entry name" value="HNHc"/>
    <property type="match status" value="1"/>
</dbReference>
<dbReference type="InterPro" id="IPR003615">
    <property type="entry name" value="HNH_nuc"/>
</dbReference>
<gene>
    <name evidence="2" type="ORF">NCTC12722_03283</name>
</gene>
<dbReference type="Proteomes" id="UP000254343">
    <property type="component" value="Unassembled WGS sequence"/>
</dbReference>
<evidence type="ECO:0000313" key="3">
    <source>
        <dbReference type="Proteomes" id="UP000254343"/>
    </source>
</evidence>
<dbReference type="CDD" id="cd00085">
    <property type="entry name" value="HNHc"/>
    <property type="match status" value="1"/>
</dbReference>
<keyword evidence="2" id="KW-0255">Endonuclease</keyword>
<evidence type="ECO:0000313" key="2">
    <source>
        <dbReference type="EMBL" id="SUU86062.1"/>
    </source>
</evidence>
<name>A0A380WAY2_AFIFE</name>
<dbReference type="PANTHER" id="PTHR33877">
    <property type="entry name" value="SLL1193 PROTEIN"/>
    <property type="match status" value="1"/>
</dbReference>
<protein>
    <submittedName>
        <fullName evidence="2">HNH endonuclease</fullName>
    </submittedName>
</protein>
<feature type="domain" description="HNH nuclease" evidence="1">
    <location>
        <begin position="142"/>
        <end position="195"/>
    </location>
</feature>
<dbReference type="InterPro" id="IPR029471">
    <property type="entry name" value="HNH_5"/>
</dbReference>
<organism evidence="2 3">
    <name type="scientific">Afipia felis</name>
    <name type="common">Cat scratch disease bacillus</name>
    <dbReference type="NCBI Taxonomy" id="1035"/>
    <lineage>
        <taxon>Bacteria</taxon>
        <taxon>Pseudomonadati</taxon>
        <taxon>Pseudomonadota</taxon>
        <taxon>Alphaproteobacteria</taxon>
        <taxon>Hyphomicrobiales</taxon>
        <taxon>Nitrobacteraceae</taxon>
        <taxon>Afipia</taxon>
    </lineage>
</organism>
<dbReference type="Gene3D" id="1.10.30.50">
    <property type="match status" value="1"/>
</dbReference>
<keyword evidence="2" id="KW-0540">Nuclease</keyword>
<dbReference type="InterPro" id="IPR052892">
    <property type="entry name" value="NA-targeting_endonuclease"/>
</dbReference>
<dbReference type="RefSeq" id="WP_002716886.1">
    <property type="nucleotide sequence ID" value="NZ_UFSI01000001.1"/>
</dbReference>
<reference evidence="2 3" key="1">
    <citation type="submission" date="2018-06" db="EMBL/GenBank/DDBJ databases">
        <authorList>
            <consortium name="Pathogen Informatics"/>
            <person name="Doyle S."/>
        </authorList>
    </citation>
    <scope>NUCLEOTIDE SEQUENCE [LARGE SCALE GENOMIC DNA]</scope>
    <source>
        <strain evidence="2 3">NCTC12722</strain>
    </source>
</reference>
<accession>A0A380WAY2</accession>
<keyword evidence="2" id="KW-0378">Hydrolase</keyword>
<proteinExistence type="predicted"/>
<evidence type="ECO:0000259" key="1">
    <source>
        <dbReference type="SMART" id="SM00507"/>
    </source>
</evidence>
<dbReference type="Pfam" id="PF14279">
    <property type="entry name" value="HNH_5"/>
    <property type="match status" value="1"/>
</dbReference>
<sequence>MSADKDGHGPLKNARGLKWGMLPTTAAEARELGVDRYFTGVECVNGHLSPHYTVSRFCVECRSETNGKFRAENPSYHRGKKAEFRANNPGVHAARARDYRRRRGDKVRETEAKYRKQNPLRKIAKDARRRAREKAGTYTADELNDILKSQKYRCVYCSTSIRAHSKRHLDHVIPLAKGGVNDKSNLQFLCVACNLSKSDKMPEVFARSKGLLI</sequence>
<dbReference type="EMBL" id="UIGB01000001">
    <property type="protein sequence ID" value="SUU86062.1"/>
    <property type="molecule type" value="Genomic_DNA"/>
</dbReference>
<dbReference type="AlphaFoldDB" id="A0A380WAY2"/>
<dbReference type="GO" id="GO:0004519">
    <property type="term" value="F:endonuclease activity"/>
    <property type="evidence" value="ECO:0007669"/>
    <property type="project" value="UniProtKB-KW"/>
</dbReference>
<dbReference type="PANTHER" id="PTHR33877:SF1">
    <property type="entry name" value="TYPE IV METHYL-DIRECTED RESTRICTION ENZYME ECOKMCRA"/>
    <property type="match status" value="1"/>
</dbReference>